<evidence type="ECO:0000313" key="3">
    <source>
        <dbReference type="Proteomes" id="UP000008022"/>
    </source>
</evidence>
<evidence type="ECO:0000313" key="2">
    <source>
        <dbReference type="EnsemblPlants" id="ORUFI03G19710.1"/>
    </source>
</evidence>
<reference evidence="2" key="2">
    <citation type="submission" date="2015-06" db="UniProtKB">
        <authorList>
            <consortium name="EnsemblPlants"/>
        </authorList>
    </citation>
    <scope>IDENTIFICATION</scope>
</reference>
<feature type="region of interest" description="Disordered" evidence="1">
    <location>
        <begin position="119"/>
        <end position="183"/>
    </location>
</feature>
<dbReference type="Proteomes" id="UP000008022">
    <property type="component" value="Unassembled WGS sequence"/>
</dbReference>
<name>A0A0E0NVN6_ORYRU</name>
<sequence length="183" mass="20271">MAVRLRARSAGRPSDGRLVHRLSINFVLLFVSIQIATHTEDAQIPIPNRSEKEREGEEELDRRQWTLMQLSSGMRAVRKIQERAALMRNIRFGMPAAIAMSLFGDPASVGVCPTMTLAGHRSPRDGRPHRSRVVKPPCTSRDTHYRDAIRITGRQGPGQNTQGAGVGHSQVLRRLDDSASGES</sequence>
<organism evidence="2 3">
    <name type="scientific">Oryza rufipogon</name>
    <name type="common">Brownbeard rice</name>
    <name type="synonym">Asian wild rice</name>
    <dbReference type="NCBI Taxonomy" id="4529"/>
    <lineage>
        <taxon>Eukaryota</taxon>
        <taxon>Viridiplantae</taxon>
        <taxon>Streptophyta</taxon>
        <taxon>Embryophyta</taxon>
        <taxon>Tracheophyta</taxon>
        <taxon>Spermatophyta</taxon>
        <taxon>Magnoliopsida</taxon>
        <taxon>Liliopsida</taxon>
        <taxon>Poales</taxon>
        <taxon>Poaceae</taxon>
        <taxon>BOP clade</taxon>
        <taxon>Oryzoideae</taxon>
        <taxon>Oryzeae</taxon>
        <taxon>Oryzinae</taxon>
        <taxon>Oryza</taxon>
    </lineage>
</organism>
<keyword evidence="3" id="KW-1185">Reference proteome</keyword>
<evidence type="ECO:0000256" key="1">
    <source>
        <dbReference type="SAM" id="MobiDB-lite"/>
    </source>
</evidence>
<accession>A0A0E0NVN6</accession>
<dbReference type="HOGENOM" id="CLU_1477426_0_0_1"/>
<dbReference type="EnsemblPlants" id="ORUFI03G19710.1">
    <property type="protein sequence ID" value="ORUFI03G19710.1"/>
    <property type="gene ID" value="ORUFI03G19710"/>
</dbReference>
<proteinExistence type="predicted"/>
<reference evidence="3" key="1">
    <citation type="submission" date="2013-06" db="EMBL/GenBank/DDBJ databases">
        <authorList>
            <person name="Zhao Q."/>
        </authorList>
    </citation>
    <scope>NUCLEOTIDE SEQUENCE</scope>
    <source>
        <strain evidence="3">cv. W1943</strain>
    </source>
</reference>
<dbReference type="AlphaFoldDB" id="A0A0E0NVN6"/>
<protein>
    <submittedName>
        <fullName evidence="2">Uncharacterized protein</fullName>
    </submittedName>
</protein>
<dbReference type="Gramene" id="ORUFI03G19710.1">
    <property type="protein sequence ID" value="ORUFI03G19710.1"/>
    <property type="gene ID" value="ORUFI03G19710"/>
</dbReference>